<feature type="transmembrane region" description="Helical" evidence="7">
    <location>
        <begin position="323"/>
        <end position="347"/>
    </location>
</feature>
<evidence type="ECO:0000256" key="2">
    <source>
        <dbReference type="ARBA" id="ARBA00022448"/>
    </source>
</evidence>
<evidence type="ECO:0000256" key="3">
    <source>
        <dbReference type="ARBA" id="ARBA00022692"/>
    </source>
</evidence>
<dbReference type="InterPro" id="IPR050524">
    <property type="entry name" value="APC_YAT"/>
</dbReference>
<comment type="caution">
    <text evidence="9">The sequence shown here is derived from an EMBL/GenBank/DDBJ whole genome shotgun (WGS) entry which is preliminary data.</text>
</comment>
<name>A0A9P9WU14_9PEZI</name>
<keyword evidence="5 7" id="KW-1133">Transmembrane helix</keyword>
<dbReference type="PIRSF" id="PIRSF006060">
    <property type="entry name" value="AA_transporter"/>
    <property type="match status" value="1"/>
</dbReference>
<evidence type="ECO:0000256" key="5">
    <source>
        <dbReference type="ARBA" id="ARBA00022989"/>
    </source>
</evidence>
<accession>A0A9P9WU14</accession>
<feature type="transmembrane region" description="Helical" evidence="7">
    <location>
        <begin position="187"/>
        <end position="207"/>
    </location>
</feature>
<keyword evidence="6 7" id="KW-0472">Membrane</keyword>
<feature type="transmembrane region" description="Helical" evidence="7">
    <location>
        <begin position="159"/>
        <end position="180"/>
    </location>
</feature>
<comment type="subcellular location">
    <subcellularLocation>
        <location evidence="1">Membrane</location>
        <topology evidence="1">Multi-pass membrane protein</topology>
    </subcellularLocation>
</comment>
<sequence>MASSPEMAATEKIRPLSPSITPLSSTAMGSTDVEKSETALKKSISNRQFIFMAMGGSIGAGLLIASSTALQVGGPGALLMGFLIVGIAVTLTMGSLGELAATFPVAGSFYDYSVQFISPSWGFSMGWNYILNFLLIVPFEVTVMTLVTKYWNTDLNSAILIPIFLIALFAIAACGAKWYAEAEHFFGILKVAVLVGFSITAVIIAAGGVSTDDRHGTGFSYWQDGKAFQGGATGFLWVFVAAGLAYGGTEMLGLTVAECKHPQKVMPLAFKIVSLRILFCYLLPLFTVGLVIGADTFQKIPLGRVSPFVLATRAANIPVLPDIINAVILIAVFSMASASIFASSRALRAICDNGMGPRLLAKTTKSGLPLNSLLVVLAVSMIAFINAAPKGETIFDWLLALASASNFFTWLSINVAQIRLRLAIKKQGKDINEVLVWKSPAGIWGSMLAIAIALAGLLSLLITALIPPKGLSSSDTVGIIFVRHVLGFIVVGAMWLVHMAVTWNQTPHPLLIPLKDIKLSKEETVAAAQE</sequence>
<keyword evidence="2" id="KW-0813">Transport</keyword>
<dbReference type="GO" id="GO:0016020">
    <property type="term" value="C:membrane"/>
    <property type="evidence" value="ECO:0007669"/>
    <property type="project" value="UniProtKB-SubCell"/>
</dbReference>
<keyword evidence="4" id="KW-0029">Amino-acid transport</keyword>
<protein>
    <recommendedName>
        <fullName evidence="8">Amino acid permease/ SLC12A domain-containing protein</fullName>
    </recommendedName>
</protein>
<dbReference type="PANTHER" id="PTHR43341:SF1">
    <property type="entry name" value="GENERAL AMINO-ACID PERMEASE GAP1"/>
    <property type="match status" value="1"/>
</dbReference>
<dbReference type="EMBL" id="JAFIMR010000004">
    <property type="protein sequence ID" value="KAI1879273.1"/>
    <property type="molecule type" value="Genomic_DNA"/>
</dbReference>
<feature type="transmembrane region" description="Helical" evidence="7">
    <location>
        <begin position="368"/>
        <end position="388"/>
    </location>
</feature>
<feature type="transmembrane region" description="Helical" evidence="7">
    <location>
        <begin position="441"/>
        <end position="466"/>
    </location>
</feature>
<keyword evidence="3 7" id="KW-0812">Transmembrane</keyword>
<evidence type="ECO:0000256" key="7">
    <source>
        <dbReference type="SAM" id="Phobius"/>
    </source>
</evidence>
<evidence type="ECO:0000256" key="4">
    <source>
        <dbReference type="ARBA" id="ARBA00022970"/>
    </source>
</evidence>
<evidence type="ECO:0000256" key="1">
    <source>
        <dbReference type="ARBA" id="ARBA00004141"/>
    </source>
</evidence>
<dbReference type="Gene3D" id="1.20.1740.10">
    <property type="entry name" value="Amino acid/polyamine transporter I"/>
    <property type="match status" value="1"/>
</dbReference>
<organism evidence="9 10">
    <name type="scientific">Neoarthrinium moseri</name>
    <dbReference type="NCBI Taxonomy" id="1658444"/>
    <lineage>
        <taxon>Eukaryota</taxon>
        <taxon>Fungi</taxon>
        <taxon>Dikarya</taxon>
        <taxon>Ascomycota</taxon>
        <taxon>Pezizomycotina</taxon>
        <taxon>Sordariomycetes</taxon>
        <taxon>Xylariomycetidae</taxon>
        <taxon>Amphisphaeriales</taxon>
        <taxon>Apiosporaceae</taxon>
        <taxon>Neoarthrinium</taxon>
    </lineage>
</organism>
<feature type="domain" description="Amino acid permease/ SLC12A" evidence="8">
    <location>
        <begin position="50"/>
        <end position="500"/>
    </location>
</feature>
<dbReference type="AlphaFoldDB" id="A0A9P9WU14"/>
<dbReference type="GO" id="GO:0015171">
    <property type="term" value="F:amino acid transmembrane transporter activity"/>
    <property type="evidence" value="ECO:0007669"/>
    <property type="project" value="TreeGrafter"/>
</dbReference>
<dbReference type="Pfam" id="PF00324">
    <property type="entry name" value="AA_permease"/>
    <property type="match status" value="1"/>
</dbReference>
<feature type="transmembrane region" description="Helical" evidence="7">
    <location>
        <begin position="78"/>
        <end position="106"/>
    </location>
</feature>
<evidence type="ECO:0000259" key="8">
    <source>
        <dbReference type="Pfam" id="PF00324"/>
    </source>
</evidence>
<reference evidence="9" key="1">
    <citation type="submission" date="2021-03" db="EMBL/GenBank/DDBJ databases">
        <title>Revisited historic fungal species revealed as producer of novel bioactive compounds through whole genome sequencing and comparative genomics.</title>
        <authorList>
            <person name="Vignolle G.A."/>
            <person name="Hochenegger N."/>
            <person name="Mach R.L."/>
            <person name="Mach-Aigner A.R."/>
            <person name="Javad Rahimi M."/>
            <person name="Salim K.A."/>
            <person name="Chan C.M."/>
            <person name="Lim L.B.L."/>
            <person name="Cai F."/>
            <person name="Druzhinina I.S."/>
            <person name="U'Ren J.M."/>
            <person name="Derntl C."/>
        </authorList>
    </citation>
    <scope>NUCLEOTIDE SEQUENCE</scope>
    <source>
        <strain evidence="9">TUCIM 5799</strain>
    </source>
</reference>
<dbReference type="InterPro" id="IPR004841">
    <property type="entry name" value="AA-permease/SLC12A_dom"/>
</dbReference>
<evidence type="ECO:0000313" key="10">
    <source>
        <dbReference type="Proteomes" id="UP000829685"/>
    </source>
</evidence>
<dbReference type="PANTHER" id="PTHR43341">
    <property type="entry name" value="AMINO ACID PERMEASE"/>
    <property type="match status" value="1"/>
</dbReference>
<feature type="transmembrane region" description="Helical" evidence="7">
    <location>
        <begin position="478"/>
        <end position="497"/>
    </location>
</feature>
<dbReference type="Proteomes" id="UP000829685">
    <property type="component" value="Unassembled WGS sequence"/>
</dbReference>
<gene>
    <name evidence="9" type="ORF">JX265_002227</name>
</gene>
<evidence type="ECO:0000313" key="9">
    <source>
        <dbReference type="EMBL" id="KAI1879273.1"/>
    </source>
</evidence>
<feature type="transmembrane region" description="Helical" evidence="7">
    <location>
        <begin position="394"/>
        <end position="420"/>
    </location>
</feature>
<feature type="transmembrane region" description="Helical" evidence="7">
    <location>
        <begin position="227"/>
        <end position="247"/>
    </location>
</feature>
<dbReference type="PROSITE" id="PS00218">
    <property type="entry name" value="AMINO_ACID_PERMEASE_1"/>
    <property type="match status" value="1"/>
</dbReference>
<evidence type="ECO:0000256" key="6">
    <source>
        <dbReference type="ARBA" id="ARBA00023136"/>
    </source>
</evidence>
<feature type="transmembrane region" description="Helical" evidence="7">
    <location>
        <begin position="268"/>
        <end position="292"/>
    </location>
</feature>
<feature type="transmembrane region" description="Helical" evidence="7">
    <location>
        <begin position="127"/>
        <end position="147"/>
    </location>
</feature>
<proteinExistence type="predicted"/>
<keyword evidence="10" id="KW-1185">Reference proteome</keyword>
<feature type="transmembrane region" description="Helical" evidence="7">
    <location>
        <begin position="49"/>
        <end position="72"/>
    </location>
</feature>
<dbReference type="InterPro" id="IPR004840">
    <property type="entry name" value="Amino_acid_permease_CS"/>
</dbReference>